<dbReference type="EMBL" id="JAKZHW010000001">
    <property type="protein sequence ID" value="MCH8615222.1"/>
    <property type="molecule type" value="Genomic_DNA"/>
</dbReference>
<proteinExistence type="predicted"/>
<organism evidence="2 3">
    <name type="scientific">Sphingomonas telluris</name>
    <dbReference type="NCBI Taxonomy" id="2907998"/>
    <lineage>
        <taxon>Bacteria</taxon>
        <taxon>Pseudomonadati</taxon>
        <taxon>Pseudomonadota</taxon>
        <taxon>Alphaproteobacteria</taxon>
        <taxon>Sphingomonadales</taxon>
        <taxon>Sphingomonadaceae</taxon>
        <taxon>Sphingomonas</taxon>
    </lineage>
</organism>
<keyword evidence="3" id="KW-1185">Reference proteome</keyword>
<protein>
    <submittedName>
        <fullName evidence="2">DUF4136 domain-containing protein</fullName>
    </submittedName>
</protein>
<evidence type="ECO:0000259" key="1">
    <source>
        <dbReference type="Pfam" id="PF13590"/>
    </source>
</evidence>
<evidence type="ECO:0000313" key="3">
    <source>
        <dbReference type="Proteomes" id="UP001203058"/>
    </source>
</evidence>
<reference evidence="2 3" key="1">
    <citation type="submission" date="2022-03" db="EMBL/GenBank/DDBJ databases">
        <authorList>
            <person name="Jo J.-H."/>
            <person name="Im W.-T."/>
        </authorList>
    </citation>
    <scope>NUCLEOTIDE SEQUENCE [LARGE SCALE GENOMIC DNA]</scope>
    <source>
        <strain evidence="2 3">SM33</strain>
    </source>
</reference>
<sequence length="185" mass="20486">MRALPLAATLLLAACAYGPQVRTDFDPAANFHQYRTYSWLEPAVPQGMNPLMFARVRSSIDRSLAARGFTPGNPGDFQVSFTIGERDRLQVYDYGPFYPGAGWGWGGWGCCWGGGWWGAPYSNVDIDQYVERSVIIDVYDAATKRPVWHGVATNRAYSDNVNYVKIDEAVNAALANFPPQPVAQQ</sequence>
<dbReference type="InterPro" id="IPR025411">
    <property type="entry name" value="DUF4136"/>
</dbReference>
<dbReference type="PROSITE" id="PS51257">
    <property type="entry name" value="PROKAR_LIPOPROTEIN"/>
    <property type="match status" value="1"/>
</dbReference>
<dbReference type="Proteomes" id="UP001203058">
    <property type="component" value="Unassembled WGS sequence"/>
</dbReference>
<dbReference type="Gene3D" id="3.30.160.670">
    <property type="match status" value="1"/>
</dbReference>
<dbReference type="RefSeq" id="WP_241445937.1">
    <property type="nucleotide sequence ID" value="NZ_JAKZHW010000001.1"/>
</dbReference>
<evidence type="ECO:0000313" key="2">
    <source>
        <dbReference type="EMBL" id="MCH8615222.1"/>
    </source>
</evidence>
<gene>
    <name evidence="2" type="ORF">LZ016_03770</name>
</gene>
<dbReference type="Pfam" id="PF13590">
    <property type="entry name" value="DUF4136"/>
    <property type="match status" value="1"/>
</dbReference>
<comment type="caution">
    <text evidence="2">The sequence shown here is derived from an EMBL/GenBank/DDBJ whole genome shotgun (WGS) entry which is preliminary data.</text>
</comment>
<accession>A0ABS9VJS0</accession>
<feature type="domain" description="DUF4136" evidence="1">
    <location>
        <begin position="21"/>
        <end position="179"/>
    </location>
</feature>
<name>A0ABS9VJS0_9SPHN</name>